<gene>
    <name evidence="4" type="primary">LOC107118923</name>
</gene>
<protein>
    <submittedName>
        <fullName evidence="4">Apolipoprotein A-IV-like</fullName>
    </submittedName>
</protein>
<evidence type="ECO:0000313" key="3">
    <source>
        <dbReference type="Proteomes" id="UP000694871"/>
    </source>
</evidence>
<feature type="coiled-coil region" evidence="1">
    <location>
        <begin position="57"/>
        <end position="122"/>
    </location>
</feature>
<keyword evidence="1" id="KW-0175">Coiled coil</keyword>
<evidence type="ECO:0000256" key="2">
    <source>
        <dbReference type="SAM" id="MobiDB-lite"/>
    </source>
</evidence>
<feature type="compositionally biased region" description="Acidic residues" evidence="2">
    <location>
        <begin position="279"/>
        <end position="290"/>
    </location>
</feature>
<sequence length="334" mass="39398">MIQEAVAKAVNQSVETAVNAAIPPAIDIAIKSNMHTMVEKALEPIHGKIDNLTEQLNLQLTETKEQTTENKKQIEKLASVVNNLEDKSEEHEQKIAALEETVTKLEIDKASYILRLQNLEEQEGEDVQQNVIKLLAEYIQEEDEIKVKNDIEAIYHVNTTYTRKNKLPPEVHIRFAKKSLRQQILTTAMQRPLMRHKKEIKILRDVPWRKREKRKLYKKLVNPIRKKGIKFKWLTPEGITFNYKERWHKINSVFKLEEFIRRFGEELEIPITEESQSQGEEEEEEEEEEGPEKQEGRDGKRTQEAKQEKRPKRTSMIPLQVRTRLFYRKKKSNR</sequence>
<organism evidence="3 4">
    <name type="scientific">Gekko japonicus</name>
    <name type="common">Schlegel's Japanese gecko</name>
    <dbReference type="NCBI Taxonomy" id="146911"/>
    <lineage>
        <taxon>Eukaryota</taxon>
        <taxon>Metazoa</taxon>
        <taxon>Chordata</taxon>
        <taxon>Craniata</taxon>
        <taxon>Vertebrata</taxon>
        <taxon>Euteleostomi</taxon>
        <taxon>Lepidosauria</taxon>
        <taxon>Squamata</taxon>
        <taxon>Bifurcata</taxon>
        <taxon>Gekkota</taxon>
        <taxon>Gekkonidae</taxon>
        <taxon>Gekkoninae</taxon>
        <taxon>Gekko</taxon>
    </lineage>
</organism>
<reference evidence="4" key="1">
    <citation type="submission" date="2025-08" db="UniProtKB">
        <authorList>
            <consortium name="RefSeq"/>
        </authorList>
    </citation>
    <scope>IDENTIFICATION</scope>
</reference>
<dbReference type="InterPro" id="IPR042566">
    <property type="entry name" value="L1_C"/>
</dbReference>
<dbReference type="Proteomes" id="UP000694871">
    <property type="component" value="Unplaced"/>
</dbReference>
<keyword evidence="3" id="KW-1185">Reference proteome</keyword>
<feature type="compositionally biased region" description="Basic and acidic residues" evidence="2">
    <location>
        <begin position="291"/>
        <end position="308"/>
    </location>
</feature>
<evidence type="ECO:0000256" key="1">
    <source>
        <dbReference type="SAM" id="Coils"/>
    </source>
</evidence>
<proteinExistence type="predicted"/>
<dbReference type="RefSeq" id="XP_015276813.1">
    <property type="nucleotide sequence ID" value="XM_015421327.1"/>
</dbReference>
<accession>A0ABM1KSX6</accession>
<feature type="region of interest" description="Disordered" evidence="2">
    <location>
        <begin position="271"/>
        <end position="334"/>
    </location>
</feature>
<evidence type="ECO:0000313" key="4">
    <source>
        <dbReference type="RefSeq" id="XP_015276813.1"/>
    </source>
</evidence>
<dbReference type="GeneID" id="107118923"/>
<name>A0ABM1KSX6_GEKJA</name>
<dbReference type="Gene3D" id="3.30.250.20">
    <property type="entry name" value="L1 transposable element, C-terminal domain"/>
    <property type="match status" value="1"/>
</dbReference>
<feature type="compositionally biased region" description="Basic residues" evidence="2">
    <location>
        <begin position="325"/>
        <end position="334"/>
    </location>
</feature>